<feature type="transmembrane region" description="Helical" evidence="1">
    <location>
        <begin position="67"/>
        <end position="87"/>
    </location>
</feature>
<keyword evidence="1" id="KW-0812">Transmembrane</keyword>
<feature type="transmembrane region" description="Helical" evidence="1">
    <location>
        <begin position="219"/>
        <end position="240"/>
    </location>
</feature>
<dbReference type="GeneID" id="39851171"/>
<proteinExistence type="predicted"/>
<keyword evidence="1" id="KW-0472">Membrane</keyword>
<dbReference type="EMBL" id="CP031305">
    <property type="protein sequence ID" value="QCC54416.1"/>
    <property type="molecule type" value="Genomic_DNA"/>
</dbReference>
<reference evidence="2 3" key="1">
    <citation type="journal article" date="2019" name="Nat. Commun.">
        <title>A new type of DNA phosphorothioation-based antiviral system in archaea.</title>
        <authorList>
            <person name="Xiong L."/>
            <person name="Liu S."/>
            <person name="Chen S."/>
            <person name="Xiao Y."/>
            <person name="Zhu B."/>
            <person name="Gao Y."/>
            <person name="Zhang Y."/>
            <person name="Chen B."/>
            <person name="Luo J."/>
            <person name="Deng Z."/>
            <person name="Chen X."/>
            <person name="Wang L."/>
            <person name="Chen S."/>
        </authorList>
    </citation>
    <scope>NUCLEOTIDE SEQUENCE [LARGE SCALE GENOMIC DNA]</scope>
    <source>
        <strain evidence="2 3">JCM 10635</strain>
    </source>
</reference>
<feature type="transmembrane region" description="Helical" evidence="1">
    <location>
        <begin position="41"/>
        <end position="61"/>
    </location>
</feature>
<feature type="transmembrane region" description="Helical" evidence="1">
    <location>
        <begin position="292"/>
        <end position="310"/>
    </location>
</feature>
<gene>
    <name evidence="2" type="ORF">DV706_07900</name>
</gene>
<dbReference type="AlphaFoldDB" id="A0A4D6HMA4"/>
<feature type="transmembrane region" description="Helical" evidence="1">
    <location>
        <begin position="552"/>
        <end position="570"/>
    </location>
</feature>
<evidence type="ECO:0000256" key="1">
    <source>
        <dbReference type="SAM" id="Phobius"/>
    </source>
</evidence>
<dbReference type="Proteomes" id="UP000296822">
    <property type="component" value="Chromosome"/>
</dbReference>
<evidence type="ECO:0000313" key="3">
    <source>
        <dbReference type="Proteomes" id="UP000296822"/>
    </source>
</evidence>
<sequence length="571" mass="60390">MALSTTVIRKLAALYPYDVSGSDALTESLSFINSPHDEKTVVRASYGAGIVGALLPLPLFLTSAPLPFVLFFVVVTPTAAIYTVHSLPHLQAAFQRTEALGDTPNLIGRAVLRMQVQPALESAVRFAAETGSGPLSASLNGHIDRSMGTANTGLLSFAEEWAEWFPALRRSSHLLATAQDAPEGERARTLDRALSAVLNGTRTQMAEFTAAIRAPTTGLFAFGIMIPLALIALVPAVPMVGFSVNIWIVVLLYNIVLPACLIAASFWLLVRRPVAFPPPNVSHDHPDVPNRLWIRGLWGVFAGICGYAITATVGPAHLASVIGLGLGLGAGLLAIFRPILEVRNYVRDVEAHLTDALYIVGRQVAEGESVESAIELAAQRVPAETGEVFEHAAGVQRRLHVGVDAAFLGEYGALRAVPSSRVRGTAALLAIAADEGKPAGRAIVSMADHLEELDDVEAKTKRSLEQVTGTLDNTAAYFGPLVAGATVAMAAMMSSEELVGAADVDAAAFPAESLAIVVGIYLVTLCFILIPLSIALRYGLDRALVGYHIGRALVSSMVLYAVSVAIIEMIL</sequence>
<feature type="transmembrane region" description="Helical" evidence="1">
    <location>
        <begin position="475"/>
        <end position="494"/>
    </location>
</feature>
<feature type="transmembrane region" description="Helical" evidence="1">
    <location>
        <begin position="246"/>
        <end position="271"/>
    </location>
</feature>
<dbReference type="KEGG" id="nbg:DV706_07900"/>
<accession>A0A4D6HMA4</accession>
<evidence type="ECO:0000313" key="2">
    <source>
        <dbReference type="EMBL" id="QCC54416.1"/>
    </source>
</evidence>
<keyword evidence="1" id="KW-1133">Transmembrane helix</keyword>
<name>A0A4D6HMA4_9EURY</name>
<feature type="transmembrane region" description="Helical" evidence="1">
    <location>
        <begin position="514"/>
        <end position="540"/>
    </location>
</feature>
<feature type="transmembrane region" description="Helical" evidence="1">
    <location>
        <begin position="316"/>
        <end position="336"/>
    </location>
</feature>
<dbReference type="RefSeq" id="WP_006065169.1">
    <property type="nucleotide sequence ID" value="NZ_CP031305.1"/>
</dbReference>
<organism evidence="2 3">
    <name type="scientific">Natronorubrum bangense</name>
    <dbReference type="NCBI Taxonomy" id="61858"/>
    <lineage>
        <taxon>Archaea</taxon>
        <taxon>Methanobacteriati</taxon>
        <taxon>Methanobacteriota</taxon>
        <taxon>Stenosarchaea group</taxon>
        <taxon>Halobacteria</taxon>
        <taxon>Halobacteriales</taxon>
        <taxon>Natrialbaceae</taxon>
        <taxon>Natronorubrum</taxon>
    </lineage>
</organism>
<protein>
    <submittedName>
        <fullName evidence="2">Secretion system protein</fullName>
    </submittedName>
</protein>